<reference evidence="2" key="1">
    <citation type="submission" date="2016-06" db="EMBL/GenBank/DDBJ databases">
        <title>Draft Genome sequence of the fungus Inonotus baumii.</title>
        <authorList>
            <person name="Zhu H."/>
            <person name="Lin W."/>
        </authorList>
    </citation>
    <scope>NUCLEOTIDE SEQUENCE</scope>
    <source>
        <strain evidence="2">821</strain>
    </source>
</reference>
<proteinExistence type="predicted"/>
<feature type="region of interest" description="Disordered" evidence="1">
    <location>
        <begin position="470"/>
        <end position="506"/>
    </location>
</feature>
<feature type="compositionally biased region" description="Pro residues" evidence="1">
    <location>
        <begin position="470"/>
        <end position="480"/>
    </location>
</feature>
<dbReference type="EMBL" id="LNZH02000207">
    <property type="protein sequence ID" value="OCB85756.1"/>
    <property type="molecule type" value="Genomic_DNA"/>
</dbReference>
<keyword evidence="3" id="KW-1185">Reference proteome</keyword>
<evidence type="ECO:0000313" key="2">
    <source>
        <dbReference type="EMBL" id="OCB85756.1"/>
    </source>
</evidence>
<comment type="caution">
    <text evidence="2">The sequence shown here is derived from an EMBL/GenBank/DDBJ whole genome shotgun (WGS) entry which is preliminary data.</text>
</comment>
<organism evidence="2 3">
    <name type="scientific">Sanghuangporus baumii</name>
    <name type="common">Phellinus baumii</name>
    <dbReference type="NCBI Taxonomy" id="108892"/>
    <lineage>
        <taxon>Eukaryota</taxon>
        <taxon>Fungi</taxon>
        <taxon>Dikarya</taxon>
        <taxon>Basidiomycota</taxon>
        <taxon>Agaricomycotina</taxon>
        <taxon>Agaricomycetes</taxon>
        <taxon>Hymenochaetales</taxon>
        <taxon>Hymenochaetaceae</taxon>
        <taxon>Sanghuangporus</taxon>
    </lineage>
</organism>
<dbReference type="Proteomes" id="UP000757232">
    <property type="component" value="Unassembled WGS sequence"/>
</dbReference>
<evidence type="ECO:0000313" key="3">
    <source>
        <dbReference type="Proteomes" id="UP000757232"/>
    </source>
</evidence>
<dbReference type="AlphaFoldDB" id="A0A9Q5N5K8"/>
<evidence type="ECO:0000256" key="1">
    <source>
        <dbReference type="SAM" id="MobiDB-lite"/>
    </source>
</evidence>
<name>A0A9Q5N5K8_SANBA</name>
<protein>
    <submittedName>
        <fullName evidence="2">Uncharacterized protein</fullName>
    </submittedName>
</protein>
<gene>
    <name evidence="2" type="ORF">A7U60_g7107</name>
</gene>
<accession>A0A9Q5N5K8</accession>
<feature type="region of interest" description="Disordered" evidence="1">
    <location>
        <begin position="376"/>
        <end position="405"/>
    </location>
</feature>
<sequence>MQKPRAEITMSSSLNYTVFYTTVKSYTTKEADYVDLGPSHATNTLPGKQVNWIVALFGHPLRRPMKSRSVDDISSLYSFSSTASHCGPDHGLRDSFNEWMFLDRCTGEYGSSIPSEERGVPSAPTPLSLEEKGRGLLDEKYDERKPCKKTMCRQRRAVYGDLDSPSEFLDISREACADYSLCAMSEEESTTNSVHKAEWEAEKKRGIHFPSVLKVRRSELAALRGNPQETCKRTNLSPGSPDRAVAINVIQGKCKRCTESTTEIPPGLKPSDWLPLVYLRRAQRCERQRPNPQQANEARTIFMNRMMKKSEPNFAVWTCKRARNDCQKPSPLSNGQRRAASNEQLFIPSASCHREEEVSEVDTVVDCCDDEAIKGGAAGEELEMNSDSSSEYSQETIVTSEDTASSPGVYRTLEVPELQWTKRYRVPKFLATGRHDHDRRNVGKFYLDRVIEEEEKIPVLGYDLNKPLPPLPSPSLPPQVIPLRDDSYSKALRRSRPATLGIPHAR</sequence>
<feature type="compositionally biased region" description="Polar residues" evidence="1">
    <location>
        <begin position="385"/>
        <end position="405"/>
    </location>
</feature>